<proteinExistence type="predicted"/>
<keyword evidence="3" id="KW-1185">Reference proteome</keyword>
<evidence type="ECO:0000313" key="3">
    <source>
        <dbReference type="Proteomes" id="UP001497497"/>
    </source>
</evidence>
<evidence type="ECO:0008006" key="4">
    <source>
        <dbReference type="Google" id="ProtNLM"/>
    </source>
</evidence>
<name>A0AAV2HQ07_LYMST</name>
<evidence type="ECO:0000256" key="1">
    <source>
        <dbReference type="SAM" id="Phobius"/>
    </source>
</evidence>
<comment type="caution">
    <text evidence="2">The sequence shown here is derived from an EMBL/GenBank/DDBJ whole genome shotgun (WGS) entry which is preliminary data.</text>
</comment>
<keyword evidence="1" id="KW-0812">Transmembrane</keyword>
<evidence type="ECO:0000313" key="2">
    <source>
        <dbReference type="EMBL" id="CAL1535532.1"/>
    </source>
</evidence>
<organism evidence="2 3">
    <name type="scientific">Lymnaea stagnalis</name>
    <name type="common">Great pond snail</name>
    <name type="synonym">Helix stagnalis</name>
    <dbReference type="NCBI Taxonomy" id="6523"/>
    <lineage>
        <taxon>Eukaryota</taxon>
        <taxon>Metazoa</taxon>
        <taxon>Spiralia</taxon>
        <taxon>Lophotrochozoa</taxon>
        <taxon>Mollusca</taxon>
        <taxon>Gastropoda</taxon>
        <taxon>Heterobranchia</taxon>
        <taxon>Euthyneura</taxon>
        <taxon>Panpulmonata</taxon>
        <taxon>Hygrophila</taxon>
        <taxon>Lymnaeoidea</taxon>
        <taxon>Lymnaeidae</taxon>
        <taxon>Lymnaea</taxon>
    </lineage>
</organism>
<dbReference type="Proteomes" id="UP001497497">
    <property type="component" value="Unassembled WGS sequence"/>
</dbReference>
<protein>
    <recommendedName>
        <fullName evidence="4">Transmembrane protein</fullName>
    </recommendedName>
</protein>
<reference evidence="2 3" key="1">
    <citation type="submission" date="2024-04" db="EMBL/GenBank/DDBJ databases">
        <authorList>
            <consortium name="Genoscope - CEA"/>
            <person name="William W."/>
        </authorList>
    </citation>
    <scope>NUCLEOTIDE SEQUENCE [LARGE SCALE GENOMIC DNA]</scope>
</reference>
<keyword evidence="1" id="KW-1133">Transmembrane helix</keyword>
<dbReference type="EMBL" id="CAXITT010000204">
    <property type="protein sequence ID" value="CAL1535532.1"/>
    <property type="molecule type" value="Genomic_DNA"/>
</dbReference>
<dbReference type="AlphaFoldDB" id="A0AAV2HQ07"/>
<sequence length="125" mass="14569">MLIPLRLKQQHPHHYHQQEQPHYHHPVYHSYILVAAVALVMVAYVASLIYKTGEAKKNAGMIREIMDETLKSSNAWKDQMKTLLSELRVRTVVQETARRKHDHVMHNILTVTAVVFRELKLLLSV</sequence>
<feature type="transmembrane region" description="Helical" evidence="1">
    <location>
        <begin position="28"/>
        <end position="50"/>
    </location>
</feature>
<gene>
    <name evidence="2" type="ORF">GSLYS_00009492001</name>
</gene>
<accession>A0AAV2HQ07</accession>
<keyword evidence="1" id="KW-0472">Membrane</keyword>